<feature type="transmembrane region" description="Helical" evidence="1">
    <location>
        <begin position="147"/>
        <end position="165"/>
    </location>
</feature>
<keyword evidence="1" id="KW-0812">Transmembrane</keyword>
<keyword evidence="1" id="KW-0472">Membrane</keyword>
<feature type="transmembrane region" description="Helical" evidence="1">
    <location>
        <begin position="222"/>
        <end position="240"/>
    </location>
</feature>
<dbReference type="PANTHER" id="PTHR40031:SF1">
    <property type="entry name" value="MEMBRANE-BOUND METAL-DEPENDENT HYDROLASE"/>
    <property type="match status" value="1"/>
</dbReference>
<organism evidence="2 3">
    <name type="scientific">Noviherbaspirillum aridicola</name>
    <dbReference type="NCBI Taxonomy" id="2849687"/>
    <lineage>
        <taxon>Bacteria</taxon>
        <taxon>Pseudomonadati</taxon>
        <taxon>Pseudomonadota</taxon>
        <taxon>Betaproteobacteria</taxon>
        <taxon>Burkholderiales</taxon>
        <taxon>Oxalobacteraceae</taxon>
        <taxon>Noviherbaspirillum</taxon>
    </lineage>
</organism>
<evidence type="ECO:0000313" key="3">
    <source>
        <dbReference type="Proteomes" id="UP000887222"/>
    </source>
</evidence>
<feature type="transmembrane region" description="Helical" evidence="1">
    <location>
        <begin position="75"/>
        <end position="96"/>
    </location>
</feature>
<name>A0ABQ4Q823_9BURK</name>
<dbReference type="Pfam" id="PF04307">
    <property type="entry name" value="YdjM"/>
    <property type="match status" value="1"/>
</dbReference>
<reference evidence="2 3" key="1">
    <citation type="journal article" date="2022" name="Int. J. Syst. Evol. Microbiol.">
        <title>Noviherbaspirillum aridicola sp. nov., isolated from an arid soil in Pakistan.</title>
        <authorList>
            <person name="Khan I.U."/>
            <person name="Saqib M."/>
            <person name="Amin A."/>
            <person name="Hussain F."/>
            <person name="Li L."/>
            <person name="Liu Y.H."/>
            <person name="Fang B.Z."/>
            <person name="Ahmed I."/>
            <person name="Li W.J."/>
        </authorList>
    </citation>
    <scope>NUCLEOTIDE SEQUENCE [LARGE SCALE GENOMIC DNA]</scope>
    <source>
        <strain evidence="2 3">NCCP-691</strain>
    </source>
</reference>
<dbReference type="Proteomes" id="UP000887222">
    <property type="component" value="Unassembled WGS sequence"/>
</dbReference>
<dbReference type="InterPro" id="IPR007404">
    <property type="entry name" value="YdjM-like"/>
</dbReference>
<dbReference type="RefSeq" id="WP_220809282.1">
    <property type="nucleotide sequence ID" value="NZ_BPMK01000012.1"/>
</dbReference>
<evidence type="ECO:0000256" key="1">
    <source>
        <dbReference type="SAM" id="Phobius"/>
    </source>
</evidence>
<feature type="transmembrane region" description="Helical" evidence="1">
    <location>
        <begin position="172"/>
        <end position="189"/>
    </location>
</feature>
<comment type="caution">
    <text evidence="2">The sequence shown here is derived from an EMBL/GenBank/DDBJ whole genome shotgun (WGS) entry which is preliminary data.</text>
</comment>
<gene>
    <name evidence="2" type="ORF">NCCP691_28780</name>
</gene>
<dbReference type="EMBL" id="BPMK01000012">
    <property type="protein sequence ID" value="GIZ52864.1"/>
    <property type="molecule type" value="Genomic_DNA"/>
</dbReference>
<dbReference type="InterPro" id="IPR053170">
    <property type="entry name" value="Transcription_regulator"/>
</dbReference>
<proteinExistence type="predicted"/>
<accession>A0ABQ4Q823</accession>
<dbReference type="PANTHER" id="PTHR40031">
    <property type="entry name" value="HYPOTHETICAL MEMBRANE SPANNING PROTEIN"/>
    <property type="match status" value="1"/>
</dbReference>
<evidence type="ECO:0008006" key="4">
    <source>
        <dbReference type="Google" id="ProtNLM"/>
    </source>
</evidence>
<keyword evidence="3" id="KW-1185">Reference proteome</keyword>
<keyword evidence="1" id="KW-1133">Transmembrane helix</keyword>
<sequence>MDNLSHALAGLAAGEILHRLLPAESDPRAASTRHRLLLVTAALAGNFPDLDLVLTPLLPAPLGYLLHHRGHTHTLLYALPQMLLLAAAMLLAWPGARRQLTASRVSRTGFLFALALGFGLHLAMDYLNSYGLHPFHPFDAGWLYGDMVFILEPMFWIALGAPLAMTISSRRWRLLWLSLLLAVPLYFTVKSFLSWYALAVLYAVAAFGALAQLGTGPRGCKGLAAGITMLCVFVGVQAAASRQAGQVVRAAMQMRAEPGVVHDVALTAFPSHPVCWVFAAIESSEGKDEYRLARGVVSLAPDHLPAAACPQALNILSGSAGREAVVFVDDTRGSLKKLRETQAQDCFFDAWLRFARMPLLEEGVASDLRFRSSARGNFTEMDLSDFRSSPCPENVPQWRHPRADLLNLKTLSDGNDFQ</sequence>
<evidence type="ECO:0000313" key="2">
    <source>
        <dbReference type="EMBL" id="GIZ52864.1"/>
    </source>
</evidence>
<feature type="transmembrane region" description="Helical" evidence="1">
    <location>
        <begin position="195"/>
        <end position="215"/>
    </location>
</feature>
<feature type="transmembrane region" description="Helical" evidence="1">
    <location>
        <begin position="108"/>
        <end position="127"/>
    </location>
</feature>
<protein>
    <recommendedName>
        <fullName evidence="4">Inner membrane protein</fullName>
    </recommendedName>
</protein>